<keyword evidence="3 10" id="KW-0963">Cytoplasm</keyword>
<dbReference type="NCBIfam" id="TIGR00456">
    <property type="entry name" value="argS"/>
    <property type="match status" value="1"/>
</dbReference>
<dbReference type="SUPFAM" id="SSF55190">
    <property type="entry name" value="Arginyl-tRNA synthetase (ArgRS), N-terminal 'additional' domain"/>
    <property type="match status" value="1"/>
</dbReference>
<dbReference type="Gene3D" id="1.10.730.10">
    <property type="entry name" value="Isoleucyl-tRNA Synthetase, Domain 1"/>
    <property type="match status" value="1"/>
</dbReference>
<dbReference type="OrthoDB" id="9805987at2"/>
<keyword evidence="7 10" id="KW-0648">Protein biosynthesis</keyword>
<evidence type="ECO:0000256" key="8">
    <source>
        <dbReference type="ARBA" id="ARBA00023146"/>
    </source>
</evidence>
<dbReference type="GO" id="GO:0006420">
    <property type="term" value="P:arginyl-tRNA aminoacylation"/>
    <property type="evidence" value="ECO:0007669"/>
    <property type="project" value="UniProtKB-UniRule"/>
</dbReference>
<comment type="subcellular location">
    <subcellularLocation>
        <location evidence="1 10">Cytoplasm</location>
    </subcellularLocation>
</comment>
<dbReference type="RefSeq" id="WP_119599766.1">
    <property type="nucleotide sequence ID" value="NZ_QXQA01000005.1"/>
</dbReference>
<dbReference type="FunFam" id="3.40.50.620:FF:000116">
    <property type="entry name" value="Arginine--tRNA ligase"/>
    <property type="match status" value="1"/>
</dbReference>
<dbReference type="PANTHER" id="PTHR11956:SF5">
    <property type="entry name" value="ARGININE--TRNA LIGASE, CYTOPLASMIC"/>
    <property type="match status" value="1"/>
</dbReference>
<dbReference type="PANTHER" id="PTHR11956">
    <property type="entry name" value="ARGINYL-TRNA SYNTHETASE"/>
    <property type="match status" value="1"/>
</dbReference>
<dbReference type="InterPro" id="IPR005148">
    <property type="entry name" value="Arg-tRNA-synth_N"/>
</dbReference>
<reference evidence="14 15" key="1">
    <citation type="submission" date="2018-09" db="EMBL/GenBank/DDBJ databases">
        <title>Paenibacillus aracenensis nov. sp. isolated from a cave in southern Spain.</title>
        <authorList>
            <person name="Jurado V."/>
            <person name="Gutierrez-Patricio S."/>
            <person name="Gonzalez-Pimentel J.L."/>
            <person name="Miller A.Z."/>
            <person name="Laiz L."/>
            <person name="Saiz-Jimenez C."/>
        </authorList>
    </citation>
    <scope>NUCLEOTIDE SEQUENCE [LARGE SCALE GENOMIC DNA]</scope>
    <source>
        <strain evidence="14 15">DSM 22867</strain>
    </source>
</reference>
<evidence type="ECO:0000256" key="2">
    <source>
        <dbReference type="ARBA" id="ARBA00005594"/>
    </source>
</evidence>
<dbReference type="FunFam" id="1.10.730.10:FF:000008">
    <property type="entry name" value="Arginine--tRNA ligase"/>
    <property type="match status" value="1"/>
</dbReference>
<keyword evidence="4 10" id="KW-0436">Ligase</keyword>
<evidence type="ECO:0000256" key="9">
    <source>
        <dbReference type="ARBA" id="ARBA00049339"/>
    </source>
</evidence>
<comment type="caution">
    <text evidence="14">The sequence shown here is derived from an EMBL/GenBank/DDBJ whole genome shotgun (WGS) entry which is preliminary data.</text>
</comment>
<dbReference type="Proteomes" id="UP000266482">
    <property type="component" value="Unassembled WGS sequence"/>
</dbReference>
<dbReference type="InterPro" id="IPR014729">
    <property type="entry name" value="Rossmann-like_a/b/a_fold"/>
</dbReference>
<dbReference type="InterPro" id="IPR001278">
    <property type="entry name" value="Arg-tRNA-ligase"/>
</dbReference>
<dbReference type="InterPro" id="IPR009080">
    <property type="entry name" value="tRNAsynth_Ia_anticodon-bd"/>
</dbReference>
<keyword evidence="8 10" id="KW-0030">Aminoacyl-tRNA synthetase</keyword>
<sequence length="571" mass="64625">MQKYKRLIAGKVSSLYEGISSEDIFQLIEYPANAQMGDLSVPCFKLSKQLRKSPAAVAEELKAAVSSDAFERIEAVSGYLNFYLNKPLFAESVLNEIRRQKENYGSQKLGEGKTIVIDYSSPNIAKPFHVAHLRSTVIGSALYRIHSFLGYECVGVNHLGDWGTQFGKLIVAYRMWGSRQDVEQRGIDELLRLYVKFHDEAERNASLENEARAWFAKMEQGNEEALALWRWFVDISLEEFKRIYDLLGIRFDSYAGESFYNDKMDAVIRELKSKDLLEEDDGASLVRLDDYGMPPALILKKDGSSLYHTRDIAAAIYRKEAYSFDKAIYVTDYAQNLHFQQWFKVVELMGYEWSGDLVHVAFGRVSLEGMSLSTRKGNVIKLEEVLGQAIAKTKKVMEARNHPLPNIDEVSRQVGVGAVIFHDLSASRIKDVVFSWEQVLSFEGETGPYVQYTHARICSILAKAKDAPPASESALAQLSFHLQNDATNLLLRELSVFGERVELAAKKLEPSILARYLIDLAQAFNRFYHECPILNAEDKDVREARLALCEAVRMVLKSGLHLIGLEAPKQM</sequence>
<dbReference type="InterPro" id="IPR035684">
    <property type="entry name" value="ArgRS_core"/>
</dbReference>
<evidence type="ECO:0000259" key="13">
    <source>
        <dbReference type="SMART" id="SM01016"/>
    </source>
</evidence>
<dbReference type="GO" id="GO:0005737">
    <property type="term" value="C:cytoplasm"/>
    <property type="evidence" value="ECO:0007669"/>
    <property type="project" value="UniProtKB-SubCell"/>
</dbReference>
<dbReference type="InterPro" id="IPR036695">
    <property type="entry name" value="Arg-tRNA-synth_N_sf"/>
</dbReference>
<comment type="similarity">
    <text evidence="2 10 11">Belongs to the class-I aminoacyl-tRNA synthetase family.</text>
</comment>
<proteinExistence type="inferred from homology"/>
<evidence type="ECO:0000256" key="10">
    <source>
        <dbReference type="HAMAP-Rule" id="MF_00123"/>
    </source>
</evidence>
<evidence type="ECO:0000259" key="12">
    <source>
        <dbReference type="SMART" id="SM00836"/>
    </source>
</evidence>
<dbReference type="SUPFAM" id="SSF52374">
    <property type="entry name" value="Nucleotidylyl transferase"/>
    <property type="match status" value="1"/>
</dbReference>
<evidence type="ECO:0000313" key="15">
    <source>
        <dbReference type="Proteomes" id="UP000266482"/>
    </source>
</evidence>
<organism evidence="14 15">
    <name type="scientific">Paenibacillus nanensis</name>
    <dbReference type="NCBI Taxonomy" id="393251"/>
    <lineage>
        <taxon>Bacteria</taxon>
        <taxon>Bacillati</taxon>
        <taxon>Bacillota</taxon>
        <taxon>Bacilli</taxon>
        <taxon>Bacillales</taxon>
        <taxon>Paenibacillaceae</taxon>
        <taxon>Paenibacillus</taxon>
    </lineage>
</organism>
<dbReference type="Gene3D" id="3.30.1360.70">
    <property type="entry name" value="Arginyl tRNA synthetase N-terminal domain"/>
    <property type="match status" value="1"/>
</dbReference>
<dbReference type="GO" id="GO:0004814">
    <property type="term" value="F:arginine-tRNA ligase activity"/>
    <property type="evidence" value="ECO:0007669"/>
    <property type="project" value="UniProtKB-UniRule"/>
</dbReference>
<evidence type="ECO:0000256" key="1">
    <source>
        <dbReference type="ARBA" id="ARBA00004496"/>
    </source>
</evidence>
<evidence type="ECO:0000256" key="11">
    <source>
        <dbReference type="RuleBase" id="RU363038"/>
    </source>
</evidence>
<dbReference type="Pfam" id="PF05746">
    <property type="entry name" value="DALR_1"/>
    <property type="match status" value="1"/>
</dbReference>
<dbReference type="EC" id="6.1.1.19" evidence="10"/>
<dbReference type="Pfam" id="PF03485">
    <property type="entry name" value="Arg_tRNA_synt_N"/>
    <property type="match status" value="1"/>
</dbReference>
<evidence type="ECO:0000256" key="6">
    <source>
        <dbReference type="ARBA" id="ARBA00022840"/>
    </source>
</evidence>
<dbReference type="AlphaFoldDB" id="A0A3A1UY85"/>
<keyword evidence="5 10" id="KW-0547">Nucleotide-binding</keyword>
<name>A0A3A1UY85_9BACL</name>
<keyword evidence="15" id="KW-1185">Reference proteome</keyword>
<dbReference type="Pfam" id="PF00750">
    <property type="entry name" value="tRNA-synt_1d"/>
    <property type="match status" value="1"/>
</dbReference>
<dbReference type="GO" id="GO:0005524">
    <property type="term" value="F:ATP binding"/>
    <property type="evidence" value="ECO:0007669"/>
    <property type="project" value="UniProtKB-UniRule"/>
</dbReference>
<protein>
    <recommendedName>
        <fullName evidence="10">Arginine--tRNA ligase</fullName>
        <ecNumber evidence="10">6.1.1.19</ecNumber>
    </recommendedName>
    <alternativeName>
        <fullName evidence="10">Arginyl-tRNA synthetase</fullName>
        <shortName evidence="10">ArgRS</shortName>
    </alternativeName>
</protein>
<evidence type="ECO:0000256" key="5">
    <source>
        <dbReference type="ARBA" id="ARBA00022741"/>
    </source>
</evidence>
<gene>
    <name evidence="10" type="primary">argS</name>
    <name evidence="14" type="ORF">D3P08_11180</name>
</gene>
<dbReference type="SMART" id="SM00836">
    <property type="entry name" value="DALR_1"/>
    <property type="match status" value="1"/>
</dbReference>
<evidence type="ECO:0000256" key="3">
    <source>
        <dbReference type="ARBA" id="ARBA00022490"/>
    </source>
</evidence>
<dbReference type="SUPFAM" id="SSF47323">
    <property type="entry name" value="Anticodon-binding domain of a subclass of class I aminoacyl-tRNA synthetases"/>
    <property type="match status" value="1"/>
</dbReference>
<dbReference type="Gene3D" id="3.40.50.620">
    <property type="entry name" value="HUPs"/>
    <property type="match status" value="1"/>
</dbReference>
<dbReference type="CDD" id="cd07956">
    <property type="entry name" value="Anticodon_Ia_Arg"/>
    <property type="match status" value="1"/>
</dbReference>
<comment type="catalytic activity">
    <reaction evidence="9 10">
        <text>tRNA(Arg) + L-arginine + ATP = L-arginyl-tRNA(Arg) + AMP + diphosphate</text>
        <dbReference type="Rhea" id="RHEA:20301"/>
        <dbReference type="Rhea" id="RHEA-COMP:9658"/>
        <dbReference type="Rhea" id="RHEA-COMP:9673"/>
        <dbReference type="ChEBI" id="CHEBI:30616"/>
        <dbReference type="ChEBI" id="CHEBI:32682"/>
        <dbReference type="ChEBI" id="CHEBI:33019"/>
        <dbReference type="ChEBI" id="CHEBI:78442"/>
        <dbReference type="ChEBI" id="CHEBI:78513"/>
        <dbReference type="ChEBI" id="CHEBI:456215"/>
        <dbReference type="EC" id="6.1.1.19"/>
    </reaction>
</comment>
<dbReference type="HAMAP" id="MF_00123">
    <property type="entry name" value="Arg_tRNA_synth"/>
    <property type="match status" value="1"/>
</dbReference>
<dbReference type="EMBL" id="QXQA01000005">
    <property type="protein sequence ID" value="RIX53185.1"/>
    <property type="molecule type" value="Genomic_DNA"/>
</dbReference>
<keyword evidence="6 10" id="KW-0067">ATP-binding</keyword>
<evidence type="ECO:0000256" key="7">
    <source>
        <dbReference type="ARBA" id="ARBA00022917"/>
    </source>
</evidence>
<feature type="domain" description="DALR anticodon binding" evidence="12">
    <location>
        <begin position="450"/>
        <end position="571"/>
    </location>
</feature>
<feature type="domain" description="Arginyl tRNA synthetase N-terminal" evidence="13">
    <location>
        <begin position="2"/>
        <end position="84"/>
    </location>
</feature>
<dbReference type="PRINTS" id="PR01038">
    <property type="entry name" value="TRNASYNTHARG"/>
</dbReference>
<comment type="subunit">
    <text evidence="10">Monomer.</text>
</comment>
<dbReference type="CDD" id="cd00671">
    <property type="entry name" value="ArgRS_core"/>
    <property type="match status" value="1"/>
</dbReference>
<dbReference type="SMART" id="SM01016">
    <property type="entry name" value="Arg_tRNA_synt_N"/>
    <property type="match status" value="1"/>
</dbReference>
<evidence type="ECO:0000256" key="4">
    <source>
        <dbReference type="ARBA" id="ARBA00022598"/>
    </source>
</evidence>
<feature type="short sequence motif" description="'HIGH' region" evidence="10">
    <location>
        <begin position="122"/>
        <end position="132"/>
    </location>
</feature>
<dbReference type="InterPro" id="IPR008909">
    <property type="entry name" value="DALR_anticod-bd"/>
</dbReference>
<accession>A0A3A1UY85</accession>
<evidence type="ECO:0000313" key="14">
    <source>
        <dbReference type="EMBL" id="RIX53185.1"/>
    </source>
</evidence>